<comment type="caution">
    <text evidence="1">The sequence shown here is derived from an EMBL/GenBank/DDBJ whole genome shotgun (WGS) entry which is preliminary data.</text>
</comment>
<dbReference type="EMBL" id="JACEIK010008523">
    <property type="protein sequence ID" value="MCE3051412.1"/>
    <property type="molecule type" value="Genomic_DNA"/>
</dbReference>
<name>A0ABS8WNH9_DATST</name>
<evidence type="ECO:0000313" key="2">
    <source>
        <dbReference type="Proteomes" id="UP000823775"/>
    </source>
</evidence>
<reference evidence="1 2" key="1">
    <citation type="journal article" date="2021" name="BMC Genomics">
        <title>Datura genome reveals duplications of psychoactive alkaloid biosynthetic genes and high mutation rate following tissue culture.</title>
        <authorList>
            <person name="Rajewski A."/>
            <person name="Carter-House D."/>
            <person name="Stajich J."/>
            <person name="Litt A."/>
        </authorList>
    </citation>
    <scope>NUCLEOTIDE SEQUENCE [LARGE SCALE GENOMIC DNA]</scope>
    <source>
        <strain evidence="1">AR-01</strain>
    </source>
</reference>
<dbReference type="Proteomes" id="UP000823775">
    <property type="component" value="Unassembled WGS sequence"/>
</dbReference>
<protein>
    <submittedName>
        <fullName evidence="1">Uncharacterized protein</fullName>
    </submittedName>
</protein>
<evidence type="ECO:0000313" key="1">
    <source>
        <dbReference type="EMBL" id="MCE3051412.1"/>
    </source>
</evidence>
<sequence>MVPWDYQVEENTKMINTATAHKMTRSRTCYVPDNLKKSALGREHNQKRNITDAEMIEFRKKMQIKDYLVEEQLKKMPTQISIMSLMMILEAHRNALGGVLME</sequence>
<keyword evidence="2" id="KW-1185">Reference proteome</keyword>
<organism evidence="1 2">
    <name type="scientific">Datura stramonium</name>
    <name type="common">Jimsonweed</name>
    <name type="synonym">Common thornapple</name>
    <dbReference type="NCBI Taxonomy" id="4076"/>
    <lineage>
        <taxon>Eukaryota</taxon>
        <taxon>Viridiplantae</taxon>
        <taxon>Streptophyta</taxon>
        <taxon>Embryophyta</taxon>
        <taxon>Tracheophyta</taxon>
        <taxon>Spermatophyta</taxon>
        <taxon>Magnoliopsida</taxon>
        <taxon>eudicotyledons</taxon>
        <taxon>Gunneridae</taxon>
        <taxon>Pentapetalae</taxon>
        <taxon>asterids</taxon>
        <taxon>lamiids</taxon>
        <taxon>Solanales</taxon>
        <taxon>Solanaceae</taxon>
        <taxon>Solanoideae</taxon>
        <taxon>Datureae</taxon>
        <taxon>Datura</taxon>
    </lineage>
</organism>
<dbReference type="PANTHER" id="PTHR32108">
    <property type="entry name" value="DNA-DIRECTED RNA POLYMERASE SUBUNIT ALPHA"/>
    <property type="match status" value="1"/>
</dbReference>
<gene>
    <name evidence="1" type="ORF">HAX54_049768</name>
</gene>
<dbReference type="PANTHER" id="PTHR32108:SF9">
    <property type="entry name" value="REVERSE TRANSCRIPTASE RNASE H-LIKE DOMAIN-CONTAINING PROTEIN"/>
    <property type="match status" value="1"/>
</dbReference>
<proteinExistence type="predicted"/>
<accession>A0ABS8WNH9</accession>